<dbReference type="InParanoid" id="J4H4L7"/>
<dbReference type="RefSeq" id="XP_012184492.1">
    <property type="nucleotide sequence ID" value="XM_012329102.1"/>
</dbReference>
<evidence type="ECO:0000313" key="3">
    <source>
        <dbReference type="Proteomes" id="UP000006352"/>
    </source>
</evidence>
<dbReference type="HOGENOM" id="CLU_1199844_0_0_1"/>
<sequence>MSQLRKILSSLKHTDVLLPAAIDLLDALDDVATLTSAALFLHPALSSVLSILRTMEQVKDDKCRGEALQNKIDELCNHIDKVRASPDAGTSEDPLNEGLDVLVTAMQTITREIKEKVMNRGRFWRFFRHRSVSGMLDRSIQRLENALQMFNVIALIALNEKLVQLLQRADELARLVSHLSPVLNAQHKTQDRLRMQVHEWVKNRPRRKRGLGSLQDQQTRRQGEMLTGPPL</sequence>
<gene>
    <name evidence="2" type="ORF">FIBRA_07419</name>
</gene>
<dbReference type="CDD" id="cd21037">
    <property type="entry name" value="MLKL_NTD"/>
    <property type="match status" value="1"/>
</dbReference>
<evidence type="ECO:0008006" key="4">
    <source>
        <dbReference type="Google" id="ProtNLM"/>
    </source>
</evidence>
<accession>J4H4L7</accession>
<dbReference type="InterPro" id="IPR036537">
    <property type="entry name" value="Adaptor_Cbl_N_dom_sf"/>
</dbReference>
<evidence type="ECO:0000256" key="1">
    <source>
        <dbReference type="SAM" id="MobiDB-lite"/>
    </source>
</evidence>
<dbReference type="InterPro" id="IPR059179">
    <property type="entry name" value="MLKL-like_MCAfunc"/>
</dbReference>
<keyword evidence="3" id="KW-1185">Reference proteome</keyword>
<reference evidence="2 3" key="1">
    <citation type="journal article" date="2012" name="Appl. Environ. Microbiol.">
        <title>Short-read sequencing for genomic analysis of the brown rot fungus Fibroporia radiculosa.</title>
        <authorList>
            <person name="Tang J.D."/>
            <person name="Perkins A.D."/>
            <person name="Sonstegard T.S."/>
            <person name="Schroeder S.G."/>
            <person name="Burgess S.C."/>
            <person name="Diehl S.V."/>
        </authorList>
    </citation>
    <scope>NUCLEOTIDE SEQUENCE [LARGE SCALE GENOMIC DNA]</scope>
    <source>
        <strain evidence="2 3">TFFH 294</strain>
    </source>
</reference>
<organism evidence="2 3">
    <name type="scientific">Fibroporia radiculosa</name>
    <dbReference type="NCBI Taxonomy" id="599839"/>
    <lineage>
        <taxon>Eukaryota</taxon>
        <taxon>Fungi</taxon>
        <taxon>Dikarya</taxon>
        <taxon>Basidiomycota</taxon>
        <taxon>Agaricomycotina</taxon>
        <taxon>Agaricomycetes</taxon>
        <taxon>Polyporales</taxon>
        <taxon>Fibroporiaceae</taxon>
        <taxon>Fibroporia</taxon>
    </lineage>
</organism>
<dbReference type="Gene3D" id="1.20.930.20">
    <property type="entry name" value="Adaptor protein Cbl, N-terminal domain"/>
    <property type="match status" value="1"/>
</dbReference>
<dbReference type="GeneID" id="24100120"/>
<proteinExistence type="predicted"/>
<evidence type="ECO:0000313" key="2">
    <source>
        <dbReference type="EMBL" id="CCM05209.1"/>
    </source>
</evidence>
<dbReference type="Proteomes" id="UP000006352">
    <property type="component" value="Unassembled WGS sequence"/>
</dbReference>
<dbReference type="GO" id="GO:0007166">
    <property type="term" value="P:cell surface receptor signaling pathway"/>
    <property type="evidence" value="ECO:0007669"/>
    <property type="project" value="InterPro"/>
</dbReference>
<dbReference type="EMBL" id="HE797182">
    <property type="protein sequence ID" value="CCM05209.1"/>
    <property type="molecule type" value="Genomic_DNA"/>
</dbReference>
<protein>
    <recommendedName>
        <fullName evidence="4">Fungal N-terminal domain-containing protein</fullName>
    </recommendedName>
</protein>
<feature type="region of interest" description="Disordered" evidence="1">
    <location>
        <begin position="206"/>
        <end position="231"/>
    </location>
</feature>
<name>J4H4L7_9APHY</name>
<dbReference type="AlphaFoldDB" id="J4H4L7"/>
<dbReference type="OrthoDB" id="2795723at2759"/>